<dbReference type="Pfam" id="PF24883">
    <property type="entry name" value="NPHP3_N"/>
    <property type="match status" value="1"/>
</dbReference>
<dbReference type="Pfam" id="PF14479">
    <property type="entry name" value="HeLo"/>
    <property type="match status" value="1"/>
</dbReference>
<comment type="caution">
    <text evidence="6">The sequence shown here is derived from an EMBL/GenBank/DDBJ whole genome shotgun (WGS) entry which is preliminary data.</text>
</comment>
<feature type="transmembrane region" description="Helical" evidence="3">
    <location>
        <begin position="139"/>
        <end position="159"/>
    </location>
</feature>
<evidence type="ECO:0000259" key="5">
    <source>
        <dbReference type="Pfam" id="PF24883"/>
    </source>
</evidence>
<keyword evidence="1" id="KW-0677">Repeat</keyword>
<dbReference type="Pfam" id="PF06912">
    <property type="entry name" value="DUF1275"/>
    <property type="match status" value="1"/>
</dbReference>
<evidence type="ECO:0000313" key="7">
    <source>
        <dbReference type="Proteomes" id="UP000191285"/>
    </source>
</evidence>
<protein>
    <submittedName>
        <fullName evidence="6">Uncharacterized protein</fullName>
    </submittedName>
</protein>
<organism evidence="6 7">
    <name type="scientific">Penicillium steckii</name>
    <dbReference type="NCBI Taxonomy" id="303698"/>
    <lineage>
        <taxon>Eukaryota</taxon>
        <taxon>Fungi</taxon>
        <taxon>Dikarya</taxon>
        <taxon>Ascomycota</taxon>
        <taxon>Pezizomycotina</taxon>
        <taxon>Eurotiomycetes</taxon>
        <taxon>Eurotiomycetidae</taxon>
        <taxon>Eurotiales</taxon>
        <taxon>Aspergillaceae</taxon>
        <taxon>Penicillium</taxon>
    </lineage>
</organism>
<feature type="compositionally biased region" description="Basic and acidic residues" evidence="2">
    <location>
        <begin position="278"/>
        <end position="299"/>
    </location>
</feature>
<dbReference type="InterPro" id="IPR038305">
    <property type="entry name" value="HeLo_sf"/>
</dbReference>
<feature type="transmembrane region" description="Helical" evidence="3">
    <location>
        <begin position="110"/>
        <end position="133"/>
    </location>
</feature>
<keyword evidence="3" id="KW-1133">Transmembrane helix</keyword>
<evidence type="ECO:0000256" key="1">
    <source>
        <dbReference type="ARBA" id="ARBA00022737"/>
    </source>
</evidence>
<dbReference type="InterPro" id="IPR056884">
    <property type="entry name" value="NPHP3-like_N"/>
</dbReference>
<keyword evidence="3" id="KW-0812">Transmembrane</keyword>
<feature type="domain" description="Nephrocystin 3-like N-terminal" evidence="5">
    <location>
        <begin position="390"/>
        <end position="489"/>
    </location>
</feature>
<dbReference type="Proteomes" id="UP000191285">
    <property type="component" value="Unassembled WGS sequence"/>
</dbReference>
<proteinExistence type="predicted"/>
<keyword evidence="7" id="KW-1185">Reference proteome</keyword>
<evidence type="ECO:0000259" key="4">
    <source>
        <dbReference type="Pfam" id="PF14479"/>
    </source>
</evidence>
<dbReference type="STRING" id="303698.A0A1V6TU01"/>
<reference evidence="7" key="1">
    <citation type="journal article" date="2017" name="Nat. Microbiol.">
        <title>Global analysis of biosynthetic gene clusters reveals vast potential of secondary metabolite production in Penicillium species.</title>
        <authorList>
            <person name="Nielsen J.C."/>
            <person name="Grijseels S."/>
            <person name="Prigent S."/>
            <person name="Ji B."/>
            <person name="Dainat J."/>
            <person name="Nielsen K.F."/>
            <person name="Frisvad J.C."/>
            <person name="Workman M."/>
            <person name="Nielsen J."/>
        </authorList>
    </citation>
    <scope>NUCLEOTIDE SEQUENCE [LARGE SCALE GENOMIC DNA]</scope>
    <source>
        <strain evidence="7">IBT 24891</strain>
    </source>
</reference>
<dbReference type="AlphaFoldDB" id="A0A1V6TU01"/>
<dbReference type="OrthoDB" id="5223589at2759"/>
<sequence>MSPSISESETGRKSKLKEFLDEDICEDILLESELLLLSFATGIQDAAAWPDYMCFASNQTGNTLFLAIGVAGLTHDAYSFPNIGVSLSLFVAGGLVMGQLGNYFGVRRRLWLLISNLIQTALVFCALIIQYSWPIKRDGSAAMAVIACLAFSSGAQVAMSRSLKVTEITTAMATAAFIDVVIDPSLANIRNRLRNRRVLFLVMLTAGCFVGAFAQREAEKLRLQNWGLAVGLEELDLSDEHNHLLDDTKTNAAVKDLLLAIEAVCRGEEKVYANQAAGKEKQSSKDHLLPRHGPRDSKREKLRWAFGAKAKRVAQIEKFTSLVQNLHDLVPINNIRPGKSRSSIFDRRNDLKYESYNCDEIRRDIHIWLLHASTSPSELYEILVERRIEGTCDWVLDRPWFLGWTSSTFPDEKAKILWVNGSAGFGKSIICAWITHELLSKLKPLGYFFISSDFESRRDPFIAIRSWLSQLLRNPTVFALVHEAWANNFEQKAT</sequence>
<dbReference type="InterPro" id="IPR010699">
    <property type="entry name" value="DUF1275"/>
</dbReference>
<evidence type="ECO:0000256" key="2">
    <source>
        <dbReference type="SAM" id="MobiDB-lite"/>
    </source>
</evidence>
<dbReference type="PANTHER" id="PTHR37488:SF2">
    <property type="entry name" value="DUF1275 DOMAIN-CONTAINING PROTEIN"/>
    <property type="match status" value="1"/>
</dbReference>
<dbReference type="EMBL" id="MLKD01000002">
    <property type="protein sequence ID" value="OQE29646.1"/>
    <property type="molecule type" value="Genomic_DNA"/>
</dbReference>
<accession>A0A1V6TU01</accession>
<gene>
    <name evidence="6" type="ORF">PENSTE_c002G06803</name>
</gene>
<evidence type="ECO:0000313" key="6">
    <source>
        <dbReference type="EMBL" id="OQE29646.1"/>
    </source>
</evidence>
<evidence type="ECO:0000256" key="3">
    <source>
        <dbReference type="SAM" id="Phobius"/>
    </source>
</evidence>
<dbReference type="PANTHER" id="PTHR37488">
    <property type="entry name" value="DUF1275 DOMAIN-CONTAINING PROTEIN"/>
    <property type="match status" value="1"/>
</dbReference>
<feature type="region of interest" description="Disordered" evidence="2">
    <location>
        <begin position="275"/>
        <end position="299"/>
    </location>
</feature>
<dbReference type="InterPro" id="IPR029498">
    <property type="entry name" value="HeLo_dom"/>
</dbReference>
<feature type="domain" description="Prion-inhibition and propagation HeLo" evidence="4">
    <location>
        <begin position="218"/>
        <end position="332"/>
    </location>
</feature>
<feature type="transmembrane region" description="Helical" evidence="3">
    <location>
        <begin position="78"/>
        <end position="98"/>
    </location>
</feature>
<dbReference type="Gene3D" id="1.20.120.1020">
    <property type="entry name" value="Prion-inhibition and propagation, HeLo domain"/>
    <property type="match status" value="1"/>
</dbReference>
<name>A0A1V6TU01_9EURO</name>
<feature type="transmembrane region" description="Helical" evidence="3">
    <location>
        <begin position="198"/>
        <end position="214"/>
    </location>
</feature>
<keyword evidence="3" id="KW-0472">Membrane</keyword>